<reference evidence="3 4" key="1">
    <citation type="submission" date="2019-10" db="EMBL/GenBank/DDBJ databases">
        <title>Draft Genome Sequence of Cytophagaceae sp. SJW1-29.</title>
        <authorList>
            <person name="Choi A."/>
        </authorList>
    </citation>
    <scope>NUCLEOTIDE SEQUENCE [LARGE SCALE GENOMIC DNA]</scope>
    <source>
        <strain evidence="3 4">SJW1-29</strain>
    </source>
</reference>
<dbReference type="FunFam" id="3.40.50.450:FF:000011">
    <property type="entry name" value="TIGR00730 family Rossman fold protein"/>
    <property type="match status" value="1"/>
</dbReference>
<dbReference type="PANTHER" id="PTHR43393:SF3">
    <property type="entry name" value="LYSINE DECARBOXYLASE-LIKE PROTEIN"/>
    <property type="match status" value="1"/>
</dbReference>
<dbReference type="AlphaFoldDB" id="A0A7C9BK78"/>
<evidence type="ECO:0000313" key="3">
    <source>
        <dbReference type="EMBL" id="MPR36094.1"/>
    </source>
</evidence>
<dbReference type="PANTHER" id="PTHR43393">
    <property type="entry name" value="CYTOKININ RIBOSIDE 5'-MONOPHOSPHATE PHOSPHORIBOHYDROLASE"/>
    <property type="match status" value="1"/>
</dbReference>
<dbReference type="InterPro" id="IPR052341">
    <property type="entry name" value="LOG_family_nucleotidases"/>
</dbReference>
<comment type="similarity">
    <text evidence="2">Belongs to the LOG family.</text>
</comment>
<accession>A0A7C9BK78</accession>
<proteinExistence type="inferred from homology"/>
<comment type="caution">
    <text evidence="3">The sequence shown here is derived from an EMBL/GenBank/DDBJ whole genome shotgun (WGS) entry which is preliminary data.</text>
</comment>
<dbReference type="Pfam" id="PF03641">
    <property type="entry name" value="Lysine_decarbox"/>
    <property type="match status" value="1"/>
</dbReference>
<gene>
    <name evidence="3" type="ORF">GBK04_22790</name>
</gene>
<dbReference type="GO" id="GO:0005829">
    <property type="term" value="C:cytosol"/>
    <property type="evidence" value="ECO:0007669"/>
    <property type="project" value="TreeGrafter"/>
</dbReference>
<name>A0A7C9BK78_9BACT</name>
<dbReference type="SUPFAM" id="SSF102405">
    <property type="entry name" value="MCP/YpsA-like"/>
    <property type="match status" value="1"/>
</dbReference>
<dbReference type="InterPro" id="IPR031100">
    <property type="entry name" value="LOG_fam"/>
</dbReference>
<organism evidence="3 4">
    <name type="scientific">Salmonirosea aquatica</name>
    <dbReference type="NCBI Taxonomy" id="2654236"/>
    <lineage>
        <taxon>Bacteria</taxon>
        <taxon>Pseudomonadati</taxon>
        <taxon>Bacteroidota</taxon>
        <taxon>Cytophagia</taxon>
        <taxon>Cytophagales</taxon>
        <taxon>Spirosomataceae</taxon>
        <taxon>Salmonirosea</taxon>
    </lineage>
</organism>
<dbReference type="NCBIfam" id="TIGR00730">
    <property type="entry name" value="Rossman fold protein, TIGR00730 family"/>
    <property type="match status" value="1"/>
</dbReference>
<keyword evidence="2" id="KW-0203">Cytokinin biosynthesis</keyword>
<comment type="catalytic activity">
    <reaction evidence="1">
        <text>AMP + H2O = D-ribose 5-phosphate + adenine</text>
        <dbReference type="Rhea" id="RHEA:20129"/>
        <dbReference type="ChEBI" id="CHEBI:15377"/>
        <dbReference type="ChEBI" id="CHEBI:16708"/>
        <dbReference type="ChEBI" id="CHEBI:78346"/>
        <dbReference type="ChEBI" id="CHEBI:456215"/>
        <dbReference type="EC" id="3.2.2.4"/>
    </reaction>
</comment>
<keyword evidence="4" id="KW-1185">Reference proteome</keyword>
<dbReference type="InterPro" id="IPR005269">
    <property type="entry name" value="LOG"/>
</dbReference>
<dbReference type="GO" id="GO:0008714">
    <property type="term" value="F:AMP nucleosidase activity"/>
    <property type="evidence" value="ECO:0007669"/>
    <property type="project" value="UniProtKB-EC"/>
</dbReference>
<sequence length="259" mass="28955">MSQNVKNNGLPADPTDISLMNPAVPEDEARIKEAFQDRDWNEIKSADSWVIFKVMAEFVEGFDKLAKIGPCVSIFGSARTTDDNPYFKVAEEIAAKLVRHGYGVITGGGPGIMEAANKGAFEQGGKSVGLNITLPFEQQSNIYIDPDKNMDFDFFFVRKVMFVKYSQGFIVLPGGFGTLDELFEALTLIQTKKIGRFPIILVGKKYWSGLIDWIQNTLLEAENNISAPDLKLFSVVETPDEAVRVIEEFYSKYLLKPNF</sequence>
<dbReference type="GO" id="GO:0009691">
    <property type="term" value="P:cytokinin biosynthetic process"/>
    <property type="evidence" value="ECO:0007669"/>
    <property type="project" value="UniProtKB-UniRule"/>
</dbReference>
<evidence type="ECO:0000256" key="2">
    <source>
        <dbReference type="RuleBase" id="RU363015"/>
    </source>
</evidence>
<evidence type="ECO:0000256" key="1">
    <source>
        <dbReference type="ARBA" id="ARBA00000274"/>
    </source>
</evidence>
<dbReference type="Gene3D" id="3.40.50.450">
    <property type="match status" value="1"/>
</dbReference>
<dbReference type="EMBL" id="WHLY01000002">
    <property type="protein sequence ID" value="MPR36094.1"/>
    <property type="molecule type" value="Genomic_DNA"/>
</dbReference>
<protein>
    <recommendedName>
        <fullName evidence="2">Cytokinin riboside 5'-monophosphate phosphoribohydrolase</fullName>
        <ecNumber evidence="2">3.2.2.n1</ecNumber>
    </recommendedName>
</protein>
<dbReference type="EC" id="3.2.2.n1" evidence="2"/>
<dbReference type="Proteomes" id="UP000479293">
    <property type="component" value="Unassembled WGS sequence"/>
</dbReference>
<keyword evidence="2" id="KW-0378">Hydrolase</keyword>
<evidence type="ECO:0000313" key="4">
    <source>
        <dbReference type="Proteomes" id="UP000479293"/>
    </source>
</evidence>